<keyword evidence="2" id="KW-1185">Reference proteome</keyword>
<dbReference type="Proteomes" id="UP000573327">
    <property type="component" value="Unassembled WGS sequence"/>
</dbReference>
<comment type="caution">
    <text evidence="1">The sequence shown here is derived from an EMBL/GenBank/DDBJ whole genome shotgun (WGS) entry which is preliminary data.</text>
</comment>
<gene>
    <name evidence="1" type="ORF">F4556_000325</name>
</gene>
<evidence type="ECO:0000313" key="2">
    <source>
        <dbReference type="Proteomes" id="UP000573327"/>
    </source>
</evidence>
<proteinExistence type="predicted"/>
<evidence type="ECO:0000313" key="1">
    <source>
        <dbReference type="EMBL" id="MBB4944790.1"/>
    </source>
</evidence>
<reference evidence="1 2" key="1">
    <citation type="submission" date="2020-08" db="EMBL/GenBank/DDBJ databases">
        <title>Sequencing the genomes of 1000 actinobacteria strains.</title>
        <authorList>
            <person name="Klenk H.-P."/>
        </authorList>
    </citation>
    <scope>NUCLEOTIDE SEQUENCE [LARGE SCALE GENOMIC DNA]</scope>
    <source>
        <strain evidence="1 2">DSM 44786</strain>
    </source>
</reference>
<organism evidence="1 2">
    <name type="scientific">Kitasatospora gansuensis</name>
    <dbReference type="NCBI Taxonomy" id="258050"/>
    <lineage>
        <taxon>Bacteria</taxon>
        <taxon>Bacillati</taxon>
        <taxon>Actinomycetota</taxon>
        <taxon>Actinomycetes</taxon>
        <taxon>Kitasatosporales</taxon>
        <taxon>Streptomycetaceae</taxon>
        <taxon>Kitasatospora</taxon>
    </lineage>
</organism>
<dbReference type="EMBL" id="JACHJR010000001">
    <property type="protein sequence ID" value="MBB4944790.1"/>
    <property type="molecule type" value="Genomic_DNA"/>
</dbReference>
<accession>A0A7W7WFP9</accession>
<dbReference type="RefSeq" id="WP_184910987.1">
    <property type="nucleotide sequence ID" value="NZ_JACHJR010000001.1"/>
</dbReference>
<dbReference type="AlphaFoldDB" id="A0A7W7WFP9"/>
<name>A0A7W7WFP9_9ACTN</name>
<protein>
    <submittedName>
        <fullName evidence="1">Uncharacterized protein</fullName>
    </submittedName>
</protein>
<sequence>MSSVVDIPVVRVTSAMVLSLQRVDAKVIQRSSTAGERTMPLNAEIRARARAMAGSIRTDGAA</sequence>